<organism evidence="10 11">
    <name type="scientific">Hymenobacter jeongseonensis</name>
    <dbReference type="NCBI Taxonomy" id="2791027"/>
    <lineage>
        <taxon>Bacteria</taxon>
        <taxon>Pseudomonadati</taxon>
        <taxon>Bacteroidota</taxon>
        <taxon>Cytophagia</taxon>
        <taxon>Cytophagales</taxon>
        <taxon>Hymenobacteraceae</taxon>
        <taxon>Hymenobacter</taxon>
    </lineage>
</organism>
<dbReference type="SUPFAM" id="SSF47384">
    <property type="entry name" value="Homodimeric domain of signal transducing histidine kinase"/>
    <property type="match status" value="1"/>
</dbReference>
<dbReference type="SUPFAM" id="SSF55874">
    <property type="entry name" value="ATPase domain of HSP90 chaperone/DNA topoisomerase II/histidine kinase"/>
    <property type="match status" value="1"/>
</dbReference>
<keyword evidence="7" id="KW-0812">Transmembrane</keyword>
<dbReference type="InterPro" id="IPR004358">
    <property type="entry name" value="Sig_transdc_His_kin-like_C"/>
</dbReference>
<dbReference type="PROSITE" id="PS50885">
    <property type="entry name" value="HAMP"/>
    <property type="match status" value="1"/>
</dbReference>
<dbReference type="InterPro" id="IPR003594">
    <property type="entry name" value="HATPase_dom"/>
</dbReference>
<dbReference type="EMBL" id="JADQDQ010000002">
    <property type="protein sequence ID" value="MBF9236868.1"/>
    <property type="molecule type" value="Genomic_DNA"/>
</dbReference>
<feature type="domain" description="Histidine kinase" evidence="8">
    <location>
        <begin position="288"/>
        <end position="496"/>
    </location>
</feature>
<dbReference type="PROSITE" id="PS50109">
    <property type="entry name" value="HIS_KIN"/>
    <property type="match status" value="1"/>
</dbReference>
<name>A0ABS0IET4_9BACT</name>
<dbReference type="InterPro" id="IPR036097">
    <property type="entry name" value="HisK_dim/P_sf"/>
</dbReference>
<evidence type="ECO:0000256" key="3">
    <source>
        <dbReference type="ARBA" id="ARBA00012438"/>
    </source>
</evidence>
<dbReference type="InterPro" id="IPR050351">
    <property type="entry name" value="BphY/WalK/GraS-like"/>
</dbReference>
<keyword evidence="7" id="KW-0472">Membrane</keyword>
<keyword evidence="11" id="KW-1185">Reference proteome</keyword>
<evidence type="ECO:0000256" key="6">
    <source>
        <dbReference type="ARBA" id="ARBA00022777"/>
    </source>
</evidence>
<dbReference type="Gene3D" id="1.10.8.500">
    <property type="entry name" value="HAMP domain in histidine kinase"/>
    <property type="match status" value="1"/>
</dbReference>
<keyword evidence="4" id="KW-0597">Phosphoprotein</keyword>
<dbReference type="InterPro" id="IPR005467">
    <property type="entry name" value="His_kinase_dom"/>
</dbReference>
<dbReference type="SMART" id="SM00387">
    <property type="entry name" value="HATPase_c"/>
    <property type="match status" value="1"/>
</dbReference>
<keyword evidence="6" id="KW-0418">Kinase</keyword>
<comment type="subcellular location">
    <subcellularLocation>
        <location evidence="2">Membrane</location>
    </subcellularLocation>
</comment>
<sequence length="496" mass="55092">MKSKIDPKIIGGLALAVGILLLTAAASFWSIRGLSVQTKQVEHTYQVMQEVSNVTAVLKDAQAGVRGYLLTGDTAYLRPYSMATGQLPASLRRLDELTADNSIQQARLDSLRNLVEQEFRILRPLTEVNNSISKSTMQTLLDTDRQTLRQVRTLYNRIQEQEMALLAQRSASQELFEKATPIVVLISAVLAVLIVVWLVIKIVQELADNRRLQDELAAINAEVSRRIAQIRQLAEQVVQGDYTVKITDSAADNLGGLATSLNRMTQTLDSTFSALEKRNQELDQFAYVASHDLKAPLRGVTTIVKWIEEELAAELSPQLRTYVGQMKGRLSRLEDLINGLLAYARVGRTAQTATSVDVAQLLDEVAELVVPPDFTLHVGPNMPTLVTDRLGLQQVFTNLLSNAVKYHQRGAGHLEITARDAGRFYEFRVQDDGPGIAAEYHQKIFLLFQTLRDRHTAESTGIGLSIVQKIINEHQGRIRVESSPGQGAGFIFTWPK</sequence>
<dbReference type="PANTHER" id="PTHR42878:SF15">
    <property type="entry name" value="BACTERIOPHYTOCHROME"/>
    <property type="match status" value="1"/>
</dbReference>
<dbReference type="SMART" id="SM00304">
    <property type="entry name" value="HAMP"/>
    <property type="match status" value="1"/>
</dbReference>
<dbReference type="CDD" id="cd00082">
    <property type="entry name" value="HisKA"/>
    <property type="match status" value="1"/>
</dbReference>
<dbReference type="PRINTS" id="PR00344">
    <property type="entry name" value="BCTRLSENSOR"/>
</dbReference>
<dbReference type="Proteomes" id="UP000597617">
    <property type="component" value="Unassembled WGS sequence"/>
</dbReference>
<reference evidence="10 11" key="1">
    <citation type="submission" date="2020-11" db="EMBL/GenBank/DDBJ databases">
        <authorList>
            <person name="Kim M.K."/>
        </authorList>
    </citation>
    <scope>NUCLEOTIDE SEQUENCE [LARGE SCALE GENOMIC DNA]</scope>
    <source>
        <strain evidence="10 11">BT683</strain>
    </source>
</reference>
<comment type="catalytic activity">
    <reaction evidence="1">
        <text>ATP + protein L-histidine = ADP + protein N-phospho-L-histidine.</text>
        <dbReference type="EC" id="2.7.13.3"/>
    </reaction>
</comment>
<dbReference type="Gene3D" id="3.30.565.10">
    <property type="entry name" value="Histidine kinase-like ATPase, C-terminal domain"/>
    <property type="match status" value="1"/>
</dbReference>
<evidence type="ECO:0000256" key="2">
    <source>
        <dbReference type="ARBA" id="ARBA00004370"/>
    </source>
</evidence>
<evidence type="ECO:0000259" key="9">
    <source>
        <dbReference type="PROSITE" id="PS50885"/>
    </source>
</evidence>
<dbReference type="CDD" id="cd06225">
    <property type="entry name" value="HAMP"/>
    <property type="match status" value="1"/>
</dbReference>
<dbReference type="SUPFAM" id="SSF158472">
    <property type="entry name" value="HAMP domain-like"/>
    <property type="match status" value="1"/>
</dbReference>
<keyword evidence="7" id="KW-1133">Transmembrane helix</keyword>
<dbReference type="InterPro" id="IPR003660">
    <property type="entry name" value="HAMP_dom"/>
</dbReference>
<evidence type="ECO:0000259" key="8">
    <source>
        <dbReference type="PROSITE" id="PS50109"/>
    </source>
</evidence>
<feature type="transmembrane region" description="Helical" evidence="7">
    <location>
        <begin position="182"/>
        <end position="203"/>
    </location>
</feature>
<dbReference type="CDD" id="cd19410">
    <property type="entry name" value="HK9-like_sensor"/>
    <property type="match status" value="1"/>
</dbReference>
<dbReference type="Pfam" id="PF00672">
    <property type="entry name" value="HAMP"/>
    <property type="match status" value="1"/>
</dbReference>
<dbReference type="Gene3D" id="1.10.287.130">
    <property type="match status" value="1"/>
</dbReference>
<dbReference type="InterPro" id="IPR003661">
    <property type="entry name" value="HisK_dim/P_dom"/>
</dbReference>
<evidence type="ECO:0000256" key="1">
    <source>
        <dbReference type="ARBA" id="ARBA00000085"/>
    </source>
</evidence>
<comment type="caution">
    <text evidence="10">The sequence shown here is derived from an EMBL/GenBank/DDBJ whole genome shotgun (WGS) entry which is preliminary data.</text>
</comment>
<feature type="domain" description="HAMP" evidence="9">
    <location>
        <begin position="221"/>
        <end position="273"/>
    </location>
</feature>
<evidence type="ECO:0000313" key="10">
    <source>
        <dbReference type="EMBL" id="MBF9236868.1"/>
    </source>
</evidence>
<protein>
    <recommendedName>
        <fullName evidence="3">histidine kinase</fullName>
        <ecNumber evidence="3">2.7.13.3</ecNumber>
    </recommendedName>
</protein>
<dbReference type="Pfam" id="PF05227">
    <property type="entry name" value="CHASE3"/>
    <property type="match status" value="1"/>
</dbReference>
<dbReference type="Pfam" id="PF00512">
    <property type="entry name" value="HisKA"/>
    <property type="match status" value="1"/>
</dbReference>
<dbReference type="InterPro" id="IPR007891">
    <property type="entry name" value="CHASE3"/>
</dbReference>
<evidence type="ECO:0000313" key="11">
    <source>
        <dbReference type="Proteomes" id="UP000597617"/>
    </source>
</evidence>
<evidence type="ECO:0000256" key="5">
    <source>
        <dbReference type="ARBA" id="ARBA00022679"/>
    </source>
</evidence>
<dbReference type="RefSeq" id="WP_196281241.1">
    <property type="nucleotide sequence ID" value="NZ_JADQDQ010000002.1"/>
</dbReference>
<dbReference type="PANTHER" id="PTHR42878">
    <property type="entry name" value="TWO-COMPONENT HISTIDINE KINASE"/>
    <property type="match status" value="1"/>
</dbReference>
<evidence type="ECO:0000256" key="7">
    <source>
        <dbReference type="SAM" id="Phobius"/>
    </source>
</evidence>
<accession>A0ABS0IET4</accession>
<proteinExistence type="predicted"/>
<dbReference type="EC" id="2.7.13.3" evidence="3"/>
<evidence type="ECO:0000256" key="4">
    <source>
        <dbReference type="ARBA" id="ARBA00022553"/>
    </source>
</evidence>
<gene>
    <name evidence="10" type="ORF">I2I05_05620</name>
</gene>
<dbReference type="InterPro" id="IPR036890">
    <property type="entry name" value="HATPase_C_sf"/>
</dbReference>
<keyword evidence="5" id="KW-0808">Transferase</keyword>
<dbReference type="SMART" id="SM00388">
    <property type="entry name" value="HisKA"/>
    <property type="match status" value="1"/>
</dbReference>
<dbReference type="Pfam" id="PF02518">
    <property type="entry name" value="HATPase_c"/>
    <property type="match status" value="1"/>
</dbReference>